<evidence type="ECO:0000313" key="3">
    <source>
        <dbReference type="Proteomes" id="UP000784294"/>
    </source>
</evidence>
<organism evidence="2 3">
    <name type="scientific">Protopolystoma xenopodis</name>
    <dbReference type="NCBI Taxonomy" id="117903"/>
    <lineage>
        <taxon>Eukaryota</taxon>
        <taxon>Metazoa</taxon>
        <taxon>Spiralia</taxon>
        <taxon>Lophotrochozoa</taxon>
        <taxon>Platyhelminthes</taxon>
        <taxon>Monogenea</taxon>
        <taxon>Polyopisthocotylea</taxon>
        <taxon>Polystomatidea</taxon>
        <taxon>Polystomatidae</taxon>
        <taxon>Protopolystoma</taxon>
    </lineage>
</organism>
<name>A0A448XIE9_9PLAT</name>
<keyword evidence="3" id="KW-1185">Reference proteome</keyword>
<evidence type="ECO:0000256" key="1">
    <source>
        <dbReference type="SAM" id="MobiDB-lite"/>
    </source>
</evidence>
<evidence type="ECO:0000313" key="2">
    <source>
        <dbReference type="EMBL" id="VEL37372.1"/>
    </source>
</evidence>
<protein>
    <submittedName>
        <fullName evidence="2">Uncharacterized protein</fullName>
    </submittedName>
</protein>
<proteinExistence type="predicted"/>
<feature type="region of interest" description="Disordered" evidence="1">
    <location>
        <begin position="1"/>
        <end position="66"/>
    </location>
</feature>
<dbReference type="EMBL" id="CAAALY010254774">
    <property type="protein sequence ID" value="VEL37372.1"/>
    <property type="molecule type" value="Genomic_DNA"/>
</dbReference>
<dbReference type="Proteomes" id="UP000784294">
    <property type="component" value="Unassembled WGS sequence"/>
</dbReference>
<comment type="caution">
    <text evidence="2">The sequence shown here is derived from an EMBL/GenBank/DDBJ whole genome shotgun (WGS) entry which is preliminary data.</text>
</comment>
<gene>
    <name evidence="2" type="ORF">PXEA_LOCUS30812</name>
</gene>
<dbReference type="AlphaFoldDB" id="A0A448XIE9"/>
<sequence>MFRSGPTRRPVAPASGASADQPPTHAAHRLHAIGVIGSVKRRQDPALAPPLTPTSSDAGAESKCGPRRHDIQGAVLAVWVSIHF</sequence>
<accession>A0A448XIE9</accession>
<reference evidence="2" key="1">
    <citation type="submission" date="2018-11" db="EMBL/GenBank/DDBJ databases">
        <authorList>
            <consortium name="Pathogen Informatics"/>
        </authorList>
    </citation>
    <scope>NUCLEOTIDE SEQUENCE</scope>
</reference>